<dbReference type="Pfam" id="PF07715">
    <property type="entry name" value="Plug"/>
    <property type="match status" value="1"/>
</dbReference>
<dbReference type="InterPro" id="IPR037066">
    <property type="entry name" value="Plug_dom_sf"/>
</dbReference>
<dbReference type="SUPFAM" id="SSF56935">
    <property type="entry name" value="Porins"/>
    <property type="match status" value="1"/>
</dbReference>
<dbReference type="Pfam" id="PF14905">
    <property type="entry name" value="OMP_b-brl_3"/>
    <property type="match status" value="1"/>
</dbReference>
<feature type="domain" description="TonB-dependent receptor plug" evidence="5">
    <location>
        <begin position="273"/>
        <end position="363"/>
    </location>
</feature>
<evidence type="ECO:0000313" key="8">
    <source>
        <dbReference type="Proteomes" id="UP001597375"/>
    </source>
</evidence>
<dbReference type="Gene3D" id="2.170.130.10">
    <property type="entry name" value="TonB-dependent receptor, plug domain"/>
    <property type="match status" value="1"/>
</dbReference>
<accession>A0ABW5D878</accession>
<dbReference type="EMBL" id="JBHUIT010000025">
    <property type="protein sequence ID" value="MFD2257278.1"/>
    <property type="molecule type" value="Genomic_DNA"/>
</dbReference>
<dbReference type="RefSeq" id="WP_386820564.1">
    <property type="nucleotide sequence ID" value="NZ_JBHUIT010000025.1"/>
</dbReference>
<sequence>MASSRIIPRTVFASSSSHIGMLAPCHRAAGYLLILSLGLPPLPLLAAAKDFTEPDLPEMMWDPLPVQRPNPFVWPLPEPLPLVYRAPRRNVDRKSFPAFDTSTSVAGSPFSKNEDEPWSPASVNPIAPPDGIPVNGTPAGLAFMEKAVGDGIILGEVSDATTLNPIAGALVEIPGTGRTVETDAQGRFEISGLPAGTFNIEASQLGYFTDTTVVTVIESSPSEIRFGLRVKPTDDSANEFTLEEETVVGEYQGESGGDLFLDLNTGGTLSSGLSKDDFSTSAVSDAADAVSKISGANIIGGKYAVVRGLADRYSNTLVNGAVVSSADPSRKAVQLDLFPSDLLDSLSIQKTFTPDLPADFAGGTVLIETLKIPEERILELSVGAKFKDSLDGDFYVPGGQRLDYWGDGAREFSSAIGERGGSNNPNPFPSGVSTGASSNQTVSPAQKLAKEQWSLLHSNGSFIPQKAKHQDLYDYSVTYADSLDFGNDMKLGWVFALTREQSADAERDVAVSRLTSVNGPLELDLNQTENRYTESVDWGSLISGTFQLNKNNVINYTRFTNRSAENEVNRIRNIQSLRTDGPAIFDPTNYRYNYLGASGLASRSSDITSYTDRTLEINQFSGSHAITDSKERDRVRVSWLLSDSIAEELRPDVRTLRFTTVDFADPRLQGIIAGAPNNPGPYNPDLGTIDTLSNLIGGNPPNPQRQSFSTIDEGENSRVDIELPFYFDDEVDSKRSFTLKAGLNNSERTRESRGDNYAYFIGTNRPPSSVDLDVLFRDLYNNFDSLQWIIGASRPGRGEDPYAAISISDTSALGTLILNSDTGVEVEAHYLSGDFQWDEWNVFGGARVEKATRSYNAQILNASGVNLNNPTQVSTIGQTDIVSNEVYPSLGLSRTFGDSDEFSLTAAWSRTVARPTFLEFAPIITEDQATGDELRGNPSLKDSEIENIDISLSWNPEPKTVVGLSVFNKNLTNPITKVLGQKAAGGFFVSYENAESGSIQGIELEADHVLSENWRLSGNLTYLASQLNPGITTIPIFAESFEGQPNWIFNLNLGYSLPDERFTANLIYNLTGEYLSAVSGSSSVPSVVRDASNTLDLVLRKSFEAPWGDNTVTFKVTNLLDDSISFSYEGSGANYSNYSPGRTFTVSLSSEF</sequence>
<proteinExistence type="predicted"/>
<feature type="domain" description="Outer membrane protein beta-barrel" evidence="6">
    <location>
        <begin position="826"/>
        <end position="1149"/>
    </location>
</feature>
<evidence type="ECO:0000256" key="2">
    <source>
        <dbReference type="ARBA" id="ARBA00023136"/>
    </source>
</evidence>
<comment type="caution">
    <text evidence="7">The sequence shown here is derived from an EMBL/GenBank/DDBJ whole genome shotgun (WGS) entry which is preliminary data.</text>
</comment>
<comment type="subcellular location">
    <subcellularLocation>
        <location evidence="1">Cell outer membrane</location>
    </subcellularLocation>
</comment>
<dbReference type="Proteomes" id="UP001597375">
    <property type="component" value="Unassembled WGS sequence"/>
</dbReference>
<gene>
    <name evidence="7" type="ORF">ACFSSA_11385</name>
</gene>
<feature type="compositionally biased region" description="Polar residues" evidence="4">
    <location>
        <begin position="421"/>
        <end position="444"/>
    </location>
</feature>
<feature type="region of interest" description="Disordered" evidence="4">
    <location>
        <begin position="415"/>
        <end position="444"/>
    </location>
</feature>
<dbReference type="PANTHER" id="PTHR40980:SF4">
    <property type="entry name" value="TONB-DEPENDENT RECEPTOR-LIKE BETA-BARREL DOMAIN-CONTAINING PROTEIN"/>
    <property type="match status" value="1"/>
</dbReference>
<evidence type="ECO:0000259" key="6">
    <source>
        <dbReference type="Pfam" id="PF14905"/>
    </source>
</evidence>
<dbReference type="SUPFAM" id="SSF49464">
    <property type="entry name" value="Carboxypeptidase regulatory domain-like"/>
    <property type="match status" value="1"/>
</dbReference>
<dbReference type="Gene3D" id="2.40.170.20">
    <property type="entry name" value="TonB-dependent receptor, beta-barrel domain"/>
    <property type="match status" value="1"/>
</dbReference>
<name>A0ABW5D878_9BACT</name>
<evidence type="ECO:0000313" key="7">
    <source>
        <dbReference type="EMBL" id="MFD2257278.1"/>
    </source>
</evidence>
<keyword evidence="8" id="KW-1185">Reference proteome</keyword>
<evidence type="ECO:0000256" key="3">
    <source>
        <dbReference type="ARBA" id="ARBA00023237"/>
    </source>
</evidence>
<evidence type="ECO:0000256" key="1">
    <source>
        <dbReference type="ARBA" id="ARBA00004442"/>
    </source>
</evidence>
<reference evidence="8" key="1">
    <citation type="journal article" date="2019" name="Int. J. Syst. Evol. Microbiol.">
        <title>The Global Catalogue of Microorganisms (GCM) 10K type strain sequencing project: providing services to taxonomists for standard genome sequencing and annotation.</title>
        <authorList>
            <consortium name="The Broad Institute Genomics Platform"/>
            <consortium name="The Broad Institute Genome Sequencing Center for Infectious Disease"/>
            <person name="Wu L."/>
            <person name="Ma J."/>
        </authorList>
    </citation>
    <scope>NUCLEOTIDE SEQUENCE [LARGE SCALE GENOMIC DNA]</scope>
    <source>
        <strain evidence="8">CGMCC 4.7106</strain>
    </source>
</reference>
<dbReference type="InterPro" id="IPR036942">
    <property type="entry name" value="Beta-barrel_TonB_sf"/>
</dbReference>
<dbReference type="InterPro" id="IPR008969">
    <property type="entry name" value="CarboxyPept-like_regulatory"/>
</dbReference>
<keyword evidence="2" id="KW-0472">Membrane</keyword>
<evidence type="ECO:0000256" key="4">
    <source>
        <dbReference type="SAM" id="MobiDB-lite"/>
    </source>
</evidence>
<keyword evidence="3" id="KW-0998">Cell outer membrane</keyword>
<protein>
    <submittedName>
        <fullName evidence="7">Outer membrane beta-barrel protein</fullName>
    </submittedName>
</protein>
<evidence type="ECO:0000259" key="5">
    <source>
        <dbReference type="Pfam" id="PF07715"/>
    </source>
</evidence>
<dbReference type="PANTHER" id="PTHR40980">
    <property type="entry name" value="PLUG DOMAIN-CONTAINING PROTEIN"/>
    <property type="match status" value="1"/>
</dbReference>
<dbReference type="InterPro" id="IPR012910">
    <property type="entry name" value="Plug_dom"/>
</dbReference>
<dbReference type="InterPro" id="IPR041700">
    <property type="entry name" value="OMP_b-brl_3"/>
</dbReference>
<organism evidence="7 8">
    <name type="scientific">Luteolibacter algae</name>
    <dbReference type="NCBI Taxonomy" id="454151"/>
    <lineage>
        <taxon>Bacteria</taxon>
        <taxon>Pseudomonadati</taxon>
        <taxon>Verrucomicrobiota</taxon>
        <taxon>Verrucomicrobiia</taxon>
        <taxon>Verrucomicrobiales</taxon>
        <taxon>Verrucomicrobiaceae</taxon>
        <taxon>Luteolibacter</taxon>
    </lineage>
</organism>
<dbReference type="Gene3D" id="2.60.40.1120">
    <property type="entry name" value="Carboxypeptidase-like, regulatory domain"/>
    <property type="match status" value="1"/>
</dbReference>
<dbReference type="Pfam" id="PF13620">
    <property type="entry name" value="CarboxypepD_reg"/>
    <property type="match status" value="1"/>
</dbReference>